<organism evidence="4">
    <name type="scientific">marine sediment metagenome</name>
    <dbReference type="NCBI Taxonomy" id="412755"/>
    <lineage>
        <taxon>unclassified sequences</taxon>
        <taxon>metagenomes</taxon>
        <taxon>ecological metagenomes</taxon>
    </lineage>
</organism>
<feature type="non-terminal residue" evidence="4">
    <location>
        <position position="1"/>
    </location>
</feature>
<evidence type="ECO:0000256" key="3">
    <source>
        <dbReference type="ARBA" id="ARBA00023145"/>
    </source>
</evidence>
<dbReference type="GO" id="GO:0016740">
    <property type="term" value="F:transferase activity"/>
    <property type="evidence" value="ECO:0007669"/>
    <property type="project" value="UniProtKB-KW"/>
</dbReference>
<dbReference type="Gene3D" id="3.60.20.40">
    <property type="match status" value="1"/>
</dbReference>
<keyword evidence="1" id="KW-0808">Transferase</keyword>
<gene>
    <name evidence="4" type="ORF">S01H1_82034</name>
</gene>
<dbReference type="InterPro" id="IPR043137">
    <property type="entry name" value="GGT_ssub_C"/>
</dbReference>
<dbReference type="GO" id="GO:0016787">
    <property type="term" value="F:hydrolase activity"/>
    <property type="evidence" value="ECO:0007669"/>
    <property type="project" value="UniProtKB-KW"/>
</dbReference>
<evidence type="ECO:0000313" key="4">
    <source>
        <dbReference type="EMBL" id="GAG47031.1"/>
    </source>
</evidence>
<evidence type="ECO:0008006" key="5">
    <source>
        <dbReference type="Google" id="ProtNLM"/>
    </source>
</evidence>
<comment type="caution">
    <text evidence="4">The sequence shown here is derived from an EMBL/GenBank/DDBJ whole genome shotgun (WGS) entry which is preliminary data.</text>
</comment>
<accession>X0ZFB9</accession>
<keyword evidence="3" id="KW-0865">Zymogen</keyword>
<name>X0ZFB9_9ZZZZ</name>
<proteinExistence type="predicted"/>
<feature type="non-terminal residue" evidence="4">
    <location>
        <position position="201"/>
    </location>
</feature>
<dbReference type="PRINTS" id="PR01210">
    <property type="entry name" value="GGTRANSPTASE"/>
</dbReference>
<keyword evidence="2" id="KW-0378">Hydrolase</keyword>
<dbReference type="Pfam" id="PF01019">
    <property type="entry name" value="G_glu_transpept"/>
    <property type="match status" value="1"/>
</dbReference>
<evidence type="ECO:0000256" key="2">
    <source>
        <dbReference type="ARBA" id="ARBA00022801"/>
    </source>
</evidence>
<dbReference type="SUPFAM" id="SSF56235">
    <property type="entry name" value="N-terminal nucleophile aminohydrolases (Ntn hydrolases)"/>
    <property type="match status" value="1"/>
</dbReference>
<dbReference type="EMBL" id="BARS01055579">
    <property type="protein sequence ID" value="GAG47031.1"/>
    <property type="molecule type" value="Genomic_DNA"/>
</dbReference>
<reference evidence="4" key="1">
    <citation type="journal article" date="2014" name="Front. Microbiol.">
        <title>High frequency of phylogenetically diverse reductive dehalogenase-homologous genes in deep subseafloor sedimentary metagenomes.</title>
        <authorList>
            <person name="Kawai M."/>
            <person name="Futagami T."/>
            <person name="Toyoda A."/>
            <person name="Takaki Y."/>
            <person name="Nishi S."/>
            <person name="Hori S."/>
            <person name="Arai W."/>
            <person name="Tsubouchi T."/>
            <person name="Morono Y."/>
            <person name="Uchiyama I."/>
            <person name="Ito T."/>
            <person name="Fujiyama A."/>
            <person name="Inagaki F."/>
            <person name="Takami H."/>
        </authorList>
    </citation>
    <scope>NUCLEOTIDE SEQUENCE</scope>
    <source>
        <strain evidence="4">Expedition CK06-06</strain>
    </source>
</reference>
<protein>
    <recommendedName>
        <fullName evidence="5">Gamma-glutamyltransferase</fullName>
    </recommendedName>
</protein>
<sequence>IVAQQSDGGYLTPTDLADYRVARRTPILWPHDGAVVALNPPPAASGALIAFGLGFVQALADAGRALDATALKEVMQATNEARASHGEGLAAKLADGVLAKNMREAARHPAAHRGTTHVSVIDRDGNAASASLSNGEGSGSVVGRFGFMLNNMLGEEDLSPEGLGKWRQGVRLSSMMAPTVILQPDGTVIALGSGGSNRIRT</sequence>
<dbReference type="InterPro" id="IPR029055">
    <property type="entry name" value="Ntn_hydrolases_N"/>
</dbReference>
<dbReference type="AlphaFoldDB" id="X0ZFB9"/>
<dbReference type="PANTHER" id="PTHR43199">
    <property type="entry name" value="GLUTATHIONE HYDROLASE"/>
    <property type="match status" value="1"/>
</dbReference>
<dbReference type="InterPro" id="IPR051792">
    <property type="entry name" value="GGT_bact"/>
</dbReference>
<dbReference type="PANTHER" id="PTHR43199:SF1">
    <property type="entry name" value="GLUTATHIONE HYDROLASE PROENZYME"/>
    <property type="match status" value="1"/>
</dbReference>
<evidence type="ECO:0000256" key="1">
    <source>
        <dbReference type="ARBA" id="ARBA00022679"/>
    </source>
</evidence>